<reference evidence="3 4" key="1">
    <citation type="submission" date="2024-08" db="EMBL/GenBank/DDBJ databases">
        <authorList>
            <person name="Lu H."/>
        </authorList>
    </citation>
    <scope>NUCLEOTIDE SEQUENCE [LARGE SCALE GENOMIC DNA]</scope>
    <source>
        <strain evidence="3 4">LYH14W</strain>
    </source>
</reference>
<gene>
    <name evidence="3" type="ORF">ACG00Y_03530</name>
</gene>
<evidence type="ECO:0000259" key="1">
    <source>
        <dbReference type="Pfam" id="PF01408"/>
    </source>
</evidence>
<dbReference type="Pfam" id="PF01408">
    <property type="entry name" value="GFO_IDH_MocA"/>
    <property type="match status" value="1"/>
</dbReference>
<name>A0ABW7EXL3_9BURK</name>
<dbReference type="RefSeq" id="WP_394476011.1">
    <property type="nucleotide sequence ID" value="NZ_JBIGHV010000001.1"/>
</dbReference>
<evidence type="ECO:0000259" key="2">
    <source>
        <dbReference type="Pfam" id="PF22725"/>
    </source>
</evidence>
<accession>A0ABW7EXL3</accession>
<dbReference type="PANTHER" id="PTHR43708">
    <property type="entry name" value="CONSERVED EXPRESSED OXIDOREDUCTASE (EUROFUNG)"/>
    <property type="match status" value="1"/>
</dbReference>
<dbReference type="Gene3D" id="3.30.360.10">
    <property type="entry name" value="Dihydrodipicolinate Reductase, domain 2"/>
    <property type="match status" value="1"/>
</dbReference>
<evidence type="ECO:0000313" key="4">
    <source>
        <dbReference type="Proteomes" id="UP001606210"/>
    </source>
</evidence>
<dbReference type="EMBL" id="JBIGHV010000001">
    <property type="protein sequence ID" value="MFG6428966.1"/>
    <property type="molecule type" value="Genomic_DNA"/>
</dbReference>
<keyword evidence="4" id="KW-1185">Reference proteome</keyword>
<feature type="domain" description="GFO/IDH/MocA-like oxidoreductase" evidence="2">
    <location>
        <begin position="149"/>
        <end position="279"/>
    </location>
</feature>
<dbReference type="PANTHER" id="PTHR43708:SF3">
    <property type="entry name" value="OXIDOREDUCTASE"/>
    <property type="match status" value="1"/>
</dbReference>
<dbReference type="InterPro" id="IPR000683">
    <property type="entry name" value="Gfo/Idh/MocA-like_OxRdtase_N"/>
</dbReference>
<feature type="domain" description="Gfo/Idh/MocA-like oxidoreductase N-terminal" evidence="1">
    <location>
        <begin position="10"/>
        <end position="140"/>
    </location>
</feature>
<proteinExistence type="predicted"/>
<dbReference type="Proteomes" id="UP001606210">
    <property type="component" value="Unassembled WGS sequence"/>
</dbReference>
<comment type="caution">
    <text evidence="3">The sequence shown here is derived from an EMBL/GenBank/DDBJ whole genome shotgun (WGS) entry which is preliminary data.</text>
</comment>
<dbReference type="Gene3D" id="3.40.50.720">
    <property type="entry name" value="NAD(P)-binding Rossmann-like Domain"/>
    <property type="match status" value="1"/>
</dbReference>
<sequence>MASTAKPARIRLGMVGGGEGAFIGAVHRIAARLDDEYELVAGALSSSADKALRSGLALGLAPERCYDSYEAMAQAEAAREDGIEAVAIVTPNHLHAPVATAFLKAGIHVICDKPVTTRSADAKALLALARKQGLIFAVTHNYSAYPMVRVARKMVQSGCLGELRVVQAEYPQDWLAEPLEQGGNKQAAWRTDPAQAGGGAIGDIGSHAWHLADYVTGEPLFQVCAELSSFVPGRPIDDNAQVMLRYANGARGMIWASQVAPGHLNDLRLRVYGSKGGIEWRQEQPNQLRFTLLGQPTQILERAGPGFDAAGARLARIPGGHPEGYLEAFASLYAEIAQHLRAARGGGRKASRAIKADKACHFPTIADGLRGVQFIEAVQRSSRQGGRWIKLPATAA</sequence>
<dbReference type="InterPro" id="IPR051317">
    <property type="entry name" value="Gfo/Idh/MocA_oxidoreduct"/>
</dbReference>
<protein>
    <submittedName>
        <fullName evidence="3">Gfo/Idh/MocA family protein</fullName>
    </submittedName>
</protein>
<dbReference type="InterPro" id="IPR055170">
    <property type="entry name" value="GFO_IDH_MocA-like_dom"/>
</dbReference>
<dbReference type="SUPFAM" id="SSF55347">
    <property type="entry name" value="Glyceraldehyde-3-phosphate dehydrogenase-like, C-terminal domain"/>
    <property type="match status" value="1"/>
</dbReference>
<dbReference type="Pfam" id="PF22725">
    <property type="entry name" value="GFO_IDH_MocA_C3"/>
    <property type="match status" value="1"/>
</dbReference>
<evidence type="ECO:0000313" key="3">
    <source>
        <dbReference type="EMBL" id="MFG6428966.1"/>
    </source>
</evidence>
<organism evidence="3 4">
    <name type="scientific">Pelomonas parva</name>
    <dbReference type="NCBI Taxonomy" id="3299032"/>
    <lineage>
        <taxon>Bacteria</taxon>
        <taxon>Pseudomonadati</taxon>
        <taxon>Pseudomonadota</taxon>
        <taxon>Betaproteobacteria</taxon>
        <taxon>Burkholderiales</taxon>
        <taxon>Sphaerotilaceae</taxon>
        <taxon>Roseateles</taxon>
    </lineage>
</organism>
<dbReference type="InterPro" id="IPR036291">
    <property type="entry name" value="NAD(P)-bd_dom_sf"/>
</dbReference>
<dbReference type="SUPFAM" id="SSF51735">
    <property type="entry name" value="NAD(P)-binding Rossmann-fold domains"/>
    <property type="match status" value="1"/>
</dbReference>